<name>A0A8E0KL57_9VIRU</name>
<dbReference type="EMBL" id="BR001717">
    <property type="protein sequence ID" value="FAA04027.1"/>
    <property type="molecule type" value="Genomic_RNA"/>
</dbReference>
<protein>
    <recommendedName>
        <fullName evidence="3">Non-structural polyprotein 1AB</fullName>
    </recommendedName>
</protein>
<comment type="subunit">
    <text evidence="2">Monomer.</text>
</comment>
<evidence type="ECO:0000256" key="6">
    <source>
        <dbReference type="ARBA" id="ARBA00022695"/>
    </source>
</evidence>
<keyword evidence="8" id="KW-0688">Ribosomal frameshifting</keyword>
<sequence length="492" mass="57776">MLDYWIKLLEPGVRWLVPEKYPLYGQVPINRPVFDFNVANEDLLGLLPPVDDYGFEKFAPTVWDELAYKKSFEKFEYSEPADFLKDYGSIVEFADRMFIRHFSFLQDTRVINIMATEKNLNSIPAYPKMLWYDTEEDFLEEHGWSPYVDEFNNIVSGDRPSVCWYLFLKKEIQSCSKIDEGDIRQIVCSDPIYCRIGACFEQQQNQLMKCHTELSSGQCGWSPFFGGWLHRVNRLQKGEKNVFLEMDWTRFDGTIPRDLFLHIKKLRWSFIHDDDRDRYAKAYQWYCQNLIDRFVILPSGEVTYQGRGNPSGQISTTMDNNMINYWLQAFEFKYLGLPEEEWDHFDTIIYGDDRISVYKSLPCDYGPRIVSMYKEIFGMWVKPEKIKVSNTIYGLTFCGFKFTPSGPVPAEPYKLMASLLKPVSKLPDIEALHGKLLCFQLLMANDTQHPFYKYIERCLACTYKALSDANLPRRFTRSQLEYIWRGGPNDDG</sequence>
<accession>A0A8E0KL57</accession>
<dbReference type="PROSITE" id="PS50507">
    <property type="entry name" value="RDRP_SSRNA_POS"/>
    <property type="match status" value="1"/>
</dbReference>
<dbReference type="SUPFAM" id="SSF56672">
    <property type="entry name" value="DNA/RNA polymerases"/>
    <property type="match status" value="1"/>
</dbReference>
<dbReference type="Gene3D" id="3.30.70.270">
    <property type="match status" value="1"/>
</dbReference>
<keyword evidence="4" id="KW-0696">RNA-directed RNA polymerase</keyword>
<dbReference type="GO" id="GO:0000166">
    <property type="term" value="F:nucleotide binding"/>
    <property type="evidence" value="ECO:0007669"/>
    <property type="project" value="UniProtKB-KW"/>
</dbReference>
<evidence type="ECO:0000256" key="1">
    <source>
        <dbReference type="ARBA" id="ARBA00005873"/>
    </source>
</evidence>
<keyword evidence="9" id="KW-0693">Viral RNA replication</keyword>
<evidence type="ECO:0000256" key="5">
    <source>
        <dbReference type="ARBA" id="ARBA00022679"/>
    </source>
</evidence>
<comment type="similarity">
    <text evidence="1">Belongs to the astroviridae polyprotein 1AB family.</text>
</comment>
<reference evidence="11" key="1">
    <citation type="journal article" date="2021" name="MBio">
        <title>Hidden Viral Sequences in Public Sequencing Data and Warning for Future Emerging Diseases.</title>
        <authorList>
            <person name="Kawasaki J."/>
            <person name="Kojima S."/>
            <person name="Tomonaga K."/>
            <person name="Horie M."/>
        </authorList>
    </citation>
    <scope>NUCLEOTIDE SEQUENCE</scope>
    <source>
        <strain evidence="11">Macaque_feces/2019/624</strain>
    </source>
</reference>
<keyword evidence="5" id="KW-0808">Transferase</keyword>
<dbReference type="InterPro" id="IPR043502">
    <property type="entry name" value="DNA/RNA_pol_sf"/>
</dbReference>
<evidence type="ECO:0000256" key="7">
    <source>
        <dbReference type="ARBA" id="ARBA00022741"/>
    </source>
</evidence>
<dbReference type="GO" id="GO:0006351">
    <property type="term" value="P:DNA-templated transcription"/>
    <property type="evidence" value="ECO:0007669"/>
    <property type="project" value="InterPro"/>
</dbReference>
<dbReference type="GO" id="GO:0075523">
    <property type="term" value="P:viral translational frameshifting"/>
    <property type="evidence" value="ECO:0007669"/>
    <property type="project" value="UniProtKB-KW"/>
</dbReference>
<evidence type="ECO:0000256" key="4">
    <source>
        <dbReference type="ARBA" id="ARBA00022484"/>
    </source>
</evidence>
<keyword evidence="6" id="KW-0548">Nucleotidyltransferase</keyword>
<evidence type="ECO:0000256" key="9">
    <source>
        <dbReference type="ARBA" id="ARBA00022953"/>
    </source>
</evidence>
<evidence type="ECO:0000313" key="11">
    <source>
        <dbReference type="EMBL" id="FAA04027.1"/>
    </source>
</evidence>
<gene>
    <name evidence="11" type="primary">ORF1b</name>
</gene>
<dbReference type="InterPro" id="IPR001205">
    <property type="entry name" value="RNA-dir_pol_C"/>
</dbReference>
<evidence type="ECO:0000256" key="8">
    <source>
        <dbReference type="ARBA" id="ARBA00022758"/>
    </source>
</evidence>
<dbReference type="CDD" id="cd23172">
    <property type="entry name" value="ps-ssRNAv_Astroviridae_RdRp"/>
    <property type="match status" value="1"/>
</dbReference>
<dbReference type="GO" id="GO:0003723">
    <property type="term" value="F:RNA binding"/>
    <property type="evidence" value="ECO:0007669"/>
    <property type="project" value="InterPro"/>
</dbReference>
<keyword evidence="7" id="KW-0547">Nucleotide-binding</keyword>
<evidence type="ECO:0000259" key="10">
    <source>
        <dbReference type="PROSITE" id="PS50507"/>
    </source>
</evidence>
<dbReference type="InterPro" id="IPR043128">
    <property type="entry name" value="Rev_trsase/Diguanyl_cyclase"/>
</dbReference>
<feature type="domain" description="RdRp catalytic" evidence="10">
    <location>
        <begin position="241"/>
        <end position="366"/>
    </location>
</feature>
<proteinExistence type="inferred from homology"/>
<dbReference type="Pfam" id="PF00680">
    <property type="entry name" value="RdRP_1"/>
    <property type="match status" value="1"/>
</dbReference>
<dbReference type="GO" id="GO:0003968">
    <property type="term" value="F:RNA-directed RNA polymerase activity"/>
    <property type="evidence" value="ECO:0007669"/>
    <property type="project" value="UniProtKB-KW"/>
</dbReference>
<dbReference type="InterPro" id="IPR007094">
    <property type="entry name" value="RNA-dir_pol_PSvirus"/>
</dbReference>
<evidence type="ECO:0000256" key="3">
    <source>
        <dbReference type="ARBA" id="ARBA00019743"/>
    </source>
</evidence>
<evidence type="ECO:0000256" key="2">
    <source>
        <dbReference type="ARBA" id="ARBA00011245"/>
    </source>
</evidence>
<organism evidence="11">
    <name type="scientific">Macaque MLB-like astrovirus</name>
    <dbReference type="NCBI Taxonomy" id="2796356"/>
    <lineage>
        <taxon>Viruses</taxon>
        <taxon>Riboviria</taxon>
        <taxon>Orthornavirae</taxon>
        <taxon>Pisuviricota</taxon>
        <taxon>Stelpaviricetes</taxon>
        <taxon>Stellavirales</taxon>
        <taxon>Astroviridae</taxon>
    </lineage>
</organism>
<dbReference type="GO" id="GO:0039694">
    <property type="term" value="P:viral RNA genome replication"/>
    <property type="evidence" value="ECO:0007669"/>
    <property type="project" value="InterPro"/>
</dbReference>